<evidence type="ECO:0000313" key="1">
    <source>
        <dbReference type="EMBL" id="POS88310.1"/>
    </source>
</evidence>
<proteinExistence type="predicted"/>
<reference evidence="1 2" key="1">
    <citation type="submission" date="2017-10" db="EMBL/GenBank/DDBJ databases">
        <title>Development of genomic resources for the powdery mildew, Erysiphe pulchra.</title>
        <authorList>
            <person name="Wadl P.A."/>
            <person name="Mack B.M."/>
            <person name="Moore G."/>
            <person name="Beltz S.B."/>
        </authorList>
    </citation>
    <scope>NUCLEOTIDE SEQUENCE [LARGE SCALE GENOMIC DNA]</scope>
    <source>
        <strain evidence="1">Cflorida</strain>
    </source>
</reference>
<dbReference type="Proteomes" id="UP000237438">
    <property type="component" value="Unassembled WGS sequence"/>
</dbReference>
<organism evidence="1 2">
    <name type="scientific">Erysiphe pulchra</name>
    <dbReference type="NCBI Taxonomy" id="225359"/>
    <lineage>
        <taxon>Eukaryota</taxon>
        <taxon>Fungi</taxon>
        <taxon>Dikarya</taxon>
        <taxon>Ascomycota</taxon>
        <taxon>Pezizomycotina</taxon>
        <taxon>Leotiomycetes</taxon>
        <taxon>Erysiphales</taxon>
        <taxon>Erysiphaceae</taxon>
        <taxon>Erysiphe</taxon>
    </lineage>
</organism>
<keyword evidence="2" id="KW-1185">Reference proteome</keyword>
<gene>
    <name evidence="1" type="ORF">EPUL_000365</name>
</gene>
<dbReference type="EMBL" id="PEDP01000011">
    <property type="protein sequence ID" value="POS88310.1"/>
    <property type="molecule type" value="Genomic_DNA"/>
</dbReference>
<name>A0A2S4Q201_9PEZI</name>
<evidence type="ECO:0000313" key="2">
    <source>
        <dbReference type="Proteomes" id="UP000237438"/>
    </source>
</evidence>
<sequence>MKFRDDLLSAAGGQFMSSASPRPVSNWFPILVSTDLKSIMTTDSQFVASKSMLTNKIEQISSKRPALVKLYGPINLEATWLALFSETPRTELRVLNESGIIKIFLKKLSIDVCKR</sequence>
<accession>A0A2S4Q201</accession>
<dbReference type="AlphaFoldDB" id="A0A2S4Q201"/>
<protein>
    <submittedName>
        <fullName evidence="1">Uncharacterized protein</fullName>
    </submittedName>
</protein>
<comment type="caution">
    <text evidence="1">The sequence shown here is derived from an EMBL/GenBank/DDBJ whole genome shotgun (WGS) entry which is preliminary data.</text>
</comment>